<organism evidence="1">
    <name type="scientific">uncultured Caudovirales phage</name>
    <dbReference type="NCBI Taxonomy" id="2100421"/>
    <lineage>
        <taxon>Viruses</taxon>
        <taxon>Duplodnaviria</taxon>
        <taxon>Heunggongvirae</taxon>
        <taxon>Uroviricota</taxon>
        <taxon>Caudoviricetes</taxon>
        <taxon>Peduoviridae</taxon>
        <taxon>Maltschvirus</taxon>
        <taxon>Maltschvirus maltsch</taxon>
    </lineage>
</organism>
<proteinExistence type="predicted"/>
<protein>
    <submittedName>
        <fullName evidence="1">Uncharacterized protein</fullName>
    </submittedName>
</protein>
<evidence type="ECO:0000313" key="1">
    <source>
        <dbReference type="EMBL" id="CAB4137966.1"/>
    </source>
</evidence>
<gene>
    <name evidence="1" type="ORF">UFOVP328_159</name>
</gene>
<name>A0A6J5LYI5_9CAUD</name>
<reference evidence="1" key="1">
    <citation type="submission" date="2020-04" db="EMBL/GenBank/DDBJ databases">
        <authorList>
            <person name="Chiriac C."/>
            <person name="Salcher M."/>
            <person name="Ghai R."/>
            <person name="Kavagutti S V."/>
        </authorList>
    </citation>
    <scope>NUCLEOTIDE SEQUENCE</scope>
</reference>
<dbReference type="EMBL" id="LR796341">
    <property type="protein sequence ID" value="CAB4137966.1"/>
    <property type="molecule type" value="Genomic_DNA"/>
</dbReference>
<accession>A0A6J5LYI5</accession>
<sequence length="63" mass="6971">MAKSLQRKKPGYTKSGVAKIVSMNTKELVSALDKASKKKDKAKIQRRLQRLGYVAPVVEPTAE</sequence>